<gene>
    <name evidence="2" type="ORF">A0123_03441</name>
</gene>
<proteinExistence type="predicted"/>
<organism evidence="2 3">
    <name type="scientific">Gluconobacter cerinus</name>
    <dbReference type="NCBI Taxonomy" id="38307"/>
    <lineage>
        <taxon>Bacteria</taxon>
        <taxon>Pseudomonadati</taxon>
        <taxon>Pseudomonadota</taxon>
        <taxon>Alphaproteobacteria</taxon>
        <taxon>Acetobacterales</taxon>
        <taxon>Acetobacteraceae</taxon>
        <taxon>Gluconobacter</taxon>
    </lineage>
</organism>
<evidence type="ECO:0000313" key="2">
    <source>
        <dbReference type="EMBL" id="OAJ65928.1"/>
    </source>
</evidence>
<dbReference type="AlphaFoldDB" id="A0A1B6VFT5"/>
<name>A0A1B6VFT5_9PROT</name>
<accession>A0A1B6VFT5</accession>
<protein>
    <submittedName>
        <fullName evidence="2">Uncharacterized protein</fullName>
    </submittedName>
</protein>
<evidence type="ECO:0000256" key="1">
    <source>
        <dbReference type="SAM" id="MobiDB-lite"/>
    </source>
</evidence>
<evidence type="ECO:0000313" key="3">
    <source>
        <dbReference type="Proteomes" id="UP000077786"/>
    </source>
</evidence>
<reference evidence="2 3" key="1">
    <citation type="submission" date="2016-03" db="EMBL/GenBank/DDBJ databases">
        <title>Draft genome sequence of Gluconobacter cerinus strain CECT 9110.</title>
        <authorList>
            <person name="Sainz F."/>
            <person name="Mas A."/>
            <person name="Torija M.J."/>
        </authorList>
    </citation>
    <scope>NUCLEOTIDE SEQUENCE [LARGE SCALE GENOMIC DNA]</scope>
    <source>
        <strain evidence="2 3">CECT 9110</strain>
    </source>
</reference>
<sequence>MARPRGTTGSLWPTFVSARTVILAVRRAYAIALDSRFPTGLSPPSRASVTLWEATAPVKLPTMQGPGPGLLVSVRHQKNSGSYFKGGSTGAGAPASKPPTYPTQDFPDATAKLQ</sequence>
<dbReference type="EMBL" id="LUTU01000038">
    <property type="protein sequence ID" value="OAJ65928.1"/>
    <property type="molecule type" value="Genomic_DNA"/>
</dbReference>
<dbReference type="Proteomes" id="UP000077786">
    <property type="component" value="Unassembled WGS sequence"/>
</dbReference>
<feature type="region of interest" description="Disordered" evidence="1">
    <location>
        <begin position="81"/>
        <end position="114"/>
    </location>
</feature>
<comment type="caution">
    <text evidence="2">The sequence shown here is derived from an EMBL/GenBank/DDBJ whole genome shotgun (WGS) entry which is preliminary data.</text>
</comment>